<sequence length="316" mass="34051">MPYRSLVRHERDEVSKGTVYGFAAYLLWGAFPLYFHRLLPAGAWEILVHRILWTLVVCAIGVVVLRRTAFIRKLIRDKRRLALVTIASLLIATNWLVYVYAVNTGRTSQASLGYFLNPLVTIALGVVVLREKLRPLQWIAVAIGAVACLYLTVEGGTFPWISLVLACSFASYGLAKKRIGGSLSAFESLAAETAILSPIALVALFLLAARGDTTFGSEGAGHTLWLASSGIATAIPLLLFAAAASRVPLVTIGLLQFVTPVLQLLCAVLFLGEQLSTARWIGFAIVWLALAVLSADSLASAGRSRRSARSARNASV</sequence>
<evidence type="ECO:0000256" key="6">
    <source>
        <dbReference type="ARBA" id="ARBA00022989"/>
    </source>
</evidence>
<protein>
    <submittedName>
        <fullName evidence="10">Chloramphenicol-sensitive protein RarD</fullName>
    </submittedName>
</protein>
<feature type="transmembrane region" description="Helical" evidence="8">
    <location>
        <begin position="249"/>
        <end position="272"/>
    </location>
</feature>
<feature type="transmembrane region" description="Helical" evidence="8">
    <location>
        <begin position="224"/>
        <end position="242"/>
    </location>
</feature>
<dbReference type="InterPro" id="IPR004626">
    <property type="entry name" value="RarD"/>
</dbReference>
<gene>
    <name evidence="10" type="ORF">FB459_0920</name>
</gene>
<evidence type="ECO:0000256" key="8">
    <source>
        <dbReference type="SAM" id="Phobius"/>
    </source>
</evidence>
<feature type="transmembrane region" description="Helical" evidence="8">
    <location>
        <begin position="112"/>
        <end position="129"/>
    </location>
</feature>
<accession>A0A542EDU8</accession>
<feature type="domain" description="EamA" evidence="9">
    <location>
        <begin position="163"/>
        <end position="294"/>
    </location>
</feature>
<evidence type="ECO:0000259" key="9">
    <source>
        <dbReference type="Pfam" id="PF00892"/>
    </source>
</evidence>
<keyword evidence="7 8" id="KW-0472">Membrane</keyword>
<evidence type="ECO:0000256" key="5">
    <source>
        <dbReference type="ARBA" id="ARBA00022692"/>
    </source>
</evidence>
<feature type="transmembrane region" description="Helical" evidence="8">
    <location>
        <begin position="51"/>
        <end position="69"/>
    </location>
</feature>
<feature type="transmembrane region" description="Helical" evidence="8">
    <location>
        <begin position="136"/>
        <end position="152"/>
    </location>
</feature>
<proteinExistence type="inferred from homology"/>
<dbReference type="AlphaFoldDB" id="A0A542EDU8"/>
<evidence type="ECO:0000256" key="3">
    <source>
        <dbReference type="ARBA" id="ARBA00022448"/>
    </source>
</evidence>
<dbReference type="EMBL" id="VFMO01000001">
    <property type="protein sequence ID" value="TQJ13499.1"/>
    <property type="molecule type" value="Genomic_DNA"/>
</dbReference>
<organism evidence="10 11">
    <name type="scientific">Yimella lutea</name>
    <dbReference type="NCBI Taxonomy" id="587872"/>
    <lineage>
        <taxon>Bacteria</taxon>
        <taxon>Bacillati</taxon>
        <taxon>Actinomycetota</taxon>
        <taxon>Actinomycetes</taxon>
        <taxon>Micrococcales</taxon>
        <taxon>Dermacoccaceae</taxon>
        <taxon>Yimella</taxon>
    </lineage>
</organism>
<dbReference type="GO" id="GO:0005886">
    <property type="term" value="C:plasma membrane"/>
    <property type="evidence" value="ECO:0007669"/>
    <property type="project" value="UniProtKB-SubCell"/>
</dbReference>
<evidence type="ECO:0000256" key="7">
    <source>
        <dbReference type="ARBA" id="ARBA00023136"/>
    </source>
</evidence>
<dbReference type="NCBIfam" id="TIGR00688">
    <property type="entry name" value="rarD"/>
    <property type="match status" value="1"/>
</dbReference>
<dbReference type="InterPro" id="IPR000620">
    <property type="entry name" value="EamA_dom"/>
</dbReference>
<dbReference type="InterPro" id="IPR037185">
    <property type="entry name" value="EmrE-like"/>
</dbReference>
<feature type="domain" description="EamA" evidence="9">
    <location>
        <begin position="16"/>
        <end position="151"/>
    </location>
</feature>
<comment type="caution">
    <text evidence="10">The sequence shown here is derived from an EMBL/GenBank/DDBJ whole genome shotgun (WGS) entry which is preliminary data.</text>
</comment>
<feature type="transmembrane region" description="Helical" evidence="8">
    <location>
        <begin position="158"/>
        <end position="175"/>
    </location>
</feature>
<keyword evidence="3" id="KW-0813">Transport</keyword>
<keyword evidence="5 8" id="KW-0812">Transmembrane</keyword>
<dbReference type="PANTHER" id="PTHR22911">
    <property type="entry name" value="ACYL-MALONYL CONDENSING ENZYME-RELATED"/>
    <property type="match status" value="1"/>
</dbReference>
<evidence type="ECO:0000313" key="11">
    <source>
        <dbReference type="Proteomes" id="UP000320806"/>
    </source>
</evidence>
<feature type="transmembrane region" description="Helical" evidence="8">
    <location>
        <begin position="81"/>
        <end position="100"/>
    </location>
</feature>
<dbReference type="PANTHER" id="PTHR22911:SF137">
    <property type="entry name" value="SOLUTE CARRIER FAMILY 35 MEMBER G2-RELATED"/>
    <property type="match status" value="1"/>
</dbReference>
<evidence type="ECO:0000256" key="2">
    <source>
        <dbReference type="ARBA" id="ARBA00007362"/>
    </source>
</evidence>
<reference evidence="10 11" key="1">
    <citation type="submission" date="2019-06" db="EMBL/GenBank/DDBJ databases">
        <title>Sequencing the genomes of 1000 actinobacteria strains.</title>
        <authorList>
            <person name="Klenk H.-P."/>
        </authorList>
    </citation>
    <scope>NUCLEOTIDE SEQUENCE [LARGE SCALE GENOMIC DNA]</scope>
    <source>
        <strain evidence="10 11">DSM 19828</strain>
    </source>
</reference>
<feature type="transmembrane region" description="Helical" evidence="8">
    <location>
        <begin position="187"/>
        <end position="209"/>
    </location>
</feature>
<dbReference type="OrthoDB" id="369870at2"/>
<feature type="transmembrane region" description="Helical" evidence="8">
    <location>
        <begin position="20"/>
        <end position="39"/>
    </location>
</feature>
<dbReference type="Proteomes" id="UP000320806">
    <property type="component" value="Unassembled WGS sequence"/>
</dbReference>
<keyword evidence="11" id="KW-1185">Reference proteome</keyword>
<comment type="similarity">
    <text evidence="2">Belongs to the EamA transporter family.</text>
</comment>
<evidence type="ECO:0000313" key="10">
    <source>
        <dbReference type="EMBL" id="TQJ13499.1"/>
    </source>
</evidence>
<comment type="subcellular location">
    <subcellularLocation>
        <location evidence="1">Cell membrane</location>
        <topology evidence="1">Multi-pass membrane protein</topology>
    </subcellularLocation>
</comment>
<keyword evidence="4" id="KW-1003">Cell membrane</keyword>
<keyword evidence="6 8" id="KW-1133">Transmembrane helix</keyword>
<dbReference type="Pfam" id="PF00892">
    <property type="entry name" value="EamA"/>
    <property type="match status" value="2"/>
</dbReference>
<name>A0A542EDU8_9MICO</name>
<feature type="transmembrane region" description="Helical" evidence="8">
    <location>
        <begin position="278"/>
        <end position="299"/>
    </location>
</feature>
<evidence type="ECO:0000256" key="1">
    <source>
        <dbReference type="ARBA" id="ARBA00004651"/>
    </source>
</evidence>
<evidence type="ECO:0000256" key="4">
    <source>
        <dbReference type="ARBA" id="ARBA00022475"/>
    </source>
</evidence>
<dbReference type="SUPFAM" id="SSF103481">
    <property type="entry name" value="Multidrug resistance efflux transporter EmrE"/>
    <property type="match status" value="2"/>
</dbReference>